<evidence type="ECO:0000256" key="8">
    <source>
        <dbReference type="ARBA" id="ARBA00023125"/>
    </source>
</evidence>
<organism evidence="13 14">
    <name type="scientific">Thiospirochaeta perfilievii</name>
    <dbReference type="NCBI Taxonomy" id="252967"/>
    <lineage>
        <taxon>Bacteria</taxon>
        <taxon>Pseudomonadati</taxon>
        <taxon>Spirochaetota</taxon>
        <taxon>Spirochaetia</taxon>
        <taxon>Spirochaetales</taxon>
        <taxon>Spirochaetaceae</taxon>
        <taxon>Thiospirochaeta</taxon>
    </lineage>
</organism>
<evidence type="ECO:0000259" key="12">
    <source>
        <dbReference type="PROSITE" id="PS52039"/>
    </source>
</evidence>
<dbReference type="Gene3D" id="3.40.50.140">
    <property type="match status" value="1"/>
</dbReference>
<dbReference type="CDD" id="cd03363">
    <property type="entry name" value="TOPRIM_TopoIA_TopoI"/>
    <property type="match status" value="1"/>
</dbReference>
<dbReference type="InterPro" id="IPR006171">
    <property type="entry name" value="TOPRIM_dom"/>
</dbReference>
<comment type="function">
    <text evidence="10">Releases the supercoiling and torsional tension of DNA, which is introduced during the DNA replication and transcription, by transiently cleaving and rejoining one strand of the DNA duplex. Introduces a single-strand break via transesterification at a target site in duplex DNA. The scissile phosphodiester is attacked by the catalytic tyrosine of the enzyme, resulting in the formation of a DNA-(5'-phosphotyrosyl)-enzyme intermediate and the expulsion of a 3'-OH DNA strand. The free DNA strand then undergoes passage around the unbroken strand, thus removing DNA supercoils. Finally, in the religation step, the DNA 3'-OH attacks the covalent intermediate to expel the active-site tyrosine and restore the DNA phosphodiester backbone.</text>
</comment>
<dbReference type="NCBIfam" id="TIGR01051">
    <property type="entry name" value="topA_bact"/>
    <property type="match status" value="1"/>
</dbReference>
<evidence type="ECO:0000259" key="11">
    <source>
        <dbReference type="PROSITE" id="PS50880"/>
    </source>
</evidence>
<dbReference type="GO" id="GO:0005694">
    <property type="term" value="C:chromosome"/>
    <property type="evidence" value="ECO:0007669"/>
    <property type="project" value="InterPro"/>
</dbReference>
<dbReference type="GO" id="GO:0003677">
    <property type="term" value="F:DNA binding"/>
    <property type="evidence" value="ECO:0007669"/>
    <property type="project" value="UniProtKB-KW"/>
</dbReference>
<feature type="active site" description="O-(5'-phospho-DNA)-tyrosine intermediate" evidence="10">
    <location>
        <position position="309"/>
    </location>
</feature>
<dbReference type="Proteomes" id="UP000323824">
    <property type="component" value="Chromosome"/>
</dbReference>
<dbReference type="Gene3D" id="2.70.20.10">
    <property type="entry name" value="Topoisomerase I, domain 3"/>
    <property type="match status" value="1"/>
</dbReference>
<comment type="subunit">
    <text evidence="10">Monomer.</text>
</comment>
<dbReference type="Pfam" id="PF01396">
    <property type="entry name" value="Zn_ribbon_Top1"/>
    <property type="match status" value="4"/>
</dbReference>
<evidence type="ECO:0000256" key="6">
    <source>
        <dbReference type="ARBA" id="ARBA00022842"/>
    </source>
</evidence>
<keyword evidence="8 10" id="KW-0238">DNA-binding</keyword>
<evidence type="ECO:0000256" key="9">
    <source>
        <dbReference type="ARBA" id="ARBA00023235"/>
    </source>
</evidence>
<dbReference type="EMBL" id="CP035807">
    <property type="protein sequence ID" value="QEN05501.1"/>
    <property type="molecule type" value="Genomic_DNA"/>
</dbReference>
<dbReference type="KEGG" id="sper:EW093_12510"/>
<feature type="domain" description="Topo IA-type catalytic" evidence="12">
    <location>
        <begin position="136"/>
        <end position="567"/>
    </location>
</feature>
<dbReference type="InterPro" id="IPR023406">
    <property type="entry name" value="Topo_IA_AS"/>
</dbReference>
<feature type="domain" description="Toprim" evidence="11">
    <location>
        <begin position="6"/>
        <end position="120"/>
    </location>
</feature>
<feature type="site" description="Interaction with DNA" evidence="10">
    <location>
        <position position="162"/>
    </location>
</feature>
<evidence type="ECO:0000256" key="4">
    <source>
        <dbReference type="ARBA" id="ARBA00022771"/>
    </source>
</evidence>
<keyword evidence="7 10" id="KW-0799">Topoisomerase</keyword>
<dbReference type="Gene3D" id="1.10.460.10">
    <property type="entry name" value="Topoisomerase I, domain 2"/>
    <property type="match status" value="1"/>
</dbReference>
<dbReference type="InterPro" id="IPR013497">
    <property type="entry name" value="Topo_IA_cen"/>
</dbReference>
<dbReference type="InterPro" id="IPR003602">
    <property type="entry name" value="Topo_IA_DNA-bd_dom"/>
</dbReference>
<dbReference type="SUPFAM" id="SSF57783">
    <property type="entry name" value="Zinc beta-ribbon"/>
    <property type="match status" value="4"/>
</dbReference>
<dbReference type="InterPro" id="IPR034149">
    <property type="entry name" value="TOPRIM_TopoI"/>
</dbReference>
<reference evidence="13 14" key="1">
    <citation type="submission" date="2019-02" db="EMBL/GenBank/DDBJ databases">
        <authorList>
            <person name="Fomenkov A."/>
            <person name="Dubinina G."/>
            <person name="Grabovich M."/>
            <person name="Vincze T."/>
            <person name="Roberts R.J."/>
        </authorList>
    </citation>
    <scope>NUCLEOTIDE SEQUENCE [LARGE SCALE GENOMIC DNA]</scope>
    <source>
        <strain evidence="13 14">P</strain>
    </source>
</reference>
<evidence type="ECO:0000256" key="7">
    <source>
        <dbReference type="ARBA" id="ARBA00023029"/>
    </source>
</evidence>
<dbReference type="InterPro" id="IPR028612">
    <property type="entry name" value="Topoisom_1_IA"/>
</dbReference>
<dbReference type="PROSITE" id="PS50880">
    <property type="entry name" value="TOPRIM"/>
    <property type="match status" value="1"/>
</dbReference>
<dbReference type="PROSITE" id="PS00396">
    <property type="entry name" value="TOPO_IA_1"/>
    <property type="match status" value="1"/>
</dbReference>
<dbReference type="Pfam" id="PF01751">
    <property type="entry name" value="Toprim"/>
    <property type="match status" value="1"/>
</dbReference>
<name>A0A5C1QD62_9SPIO</name>
<keyword evidence="14" id="KW-1185">Reference proteome</keyword>
<evidence type="ECO:0000256" key="2">
    <source>
        <dbReference type="ARBA" id="ARBA00009446"/>
    </source>
</evidence>
<dbReference type="EC" id="5.6.2.1" evidence="10"/>
<reference evidence="13 14" key="2">
    <citation type="submission" date="2019-09" db="EMBL/GenBank/DDBJ databases">
        <title>Complete Genome Sequence and Methylome Analysis of free living Spirochaetas.</title>
        <authorList>
            <person name="Leshcheva N."/>
            <person name="Mikheeva N."/>
        </authorList>
    </citation>
    <scope>NUCLEOTIDE SEQUENCE [LARGE SCALE GENOMIC DNA]</scope>
    <source>
        <strain evidence="13 14">P</strain>
    </source>
</reference>
<dbReference type="InterPro" id="IPR023405">
    <property type="entry name" value="Topo_IA_core_domain"/>
</dbReference>
<dbReference type="InterPro" id="IPR013826">
    <property type="entry name" value="Topo_IA_cen_sub3"/>
</dbReference>
<dbReference type="Gene3D" id="1.10.290.10">
    <property type="entry name" value="Topoisomerase I, domain 4"/>
    <property type="match status" value="1"/>
</dbReference>
<evidence type="ECO:0000313" key="14">
    <source>
        <dbReference type="Proteomes" id="UP000323824"/>
    </source>
</evidence>
<comment type="similarity">
    <text evidence="2 10">Belongs to the type IA topoisomerase family.</text>
</comment>
<dbReference type="SMART" id="SM00493">
    <property type="entry name" value="TOPRIM"/>
    <property type="match status" value="1"/>
</dbReference>
<dbReference type="InterPro" id="IPR013498">
    <property type="entry name" value="Topo_IA_Znf"/>
</dbReference>
<sequence>MATKEKKLLIVESPAKAKTIKKFLGKDFTVKASVGHIRDLKKGRGKKAFGIDVDNNYTPDYGIIKGKEKTVKELKEAAEKADVIYLAPDPDREGEAIAWHLKEALGLTDEQANRVTYSAVTKKAVLDAVANPSRIDMDRVNAQQGRRVLDRLVGFNLSPFLWTKIAKNLSAGRVQSVAVKIVVEREREIAAFIPEEFWKISADLNKDLDFNAELIKWKDEKFALGNKFAQTSDSVLEIGKILRESDFVVKDIVSKESKGKAGAPFITSTLQQAASTNLGFGTSRTMQVAQRLYEGTEIEDGVHTGLITYMRTDSTRIAPEGIEEVRKYIGEVYSDKYLPETENSWSTKKNAQDAHEAIRPTSVYNTPEKIKPFVTEEQYKLYKLIWERFVACQMKPAIYNITTISINANQGLFEAKGRVTIFDGYTILLKDSKKDDDKYQDLPKVQIGDKIDLNKLTESQHFTKPPARFNEASLVRALEKEGIGRPSTYAPIVKTIKERGYVRLEKRAFHATELGMAVNDMLQQNFTNIMELQFTADMESDLDKVEHGQKDWVKLIDEFYKPFLEAIEVATEKAEPLKGRPYLGEEKCPKCGKGLVIKYSKNGAFLGCSDYPECKGLIAMPGEGVEDEESERYKDEKCPICSSQLLLKTTRYGKKFLACSQYPDCKGSVSLDNEGNIVTLPKIDMDCNKCGKKMEVKVGRMGPFLACSGYPDCKNTIALDKNGEPVILPEVEGEVCEKCGADMVVKNSRRGPFLACSAYPKCKNAKPLKKDDETEEKEVKE</sequence>
<accession>A0A5C1QD62</accession>
<proteinExistence type="inferred from homology"/>
<evidence type="ECO:0000256" key="3">
    <source>
        <dbReference type="ARBA" id="ARBA00022723"/>
    </source>
</evidence>
<keyword evidence="5" id="KW-0862">Zinc</keyword>
<gene>
    <name evidence="10 13" type="primary">topA</name>
    <name evidence="13" type="ORF">EW093_12510</name>
</gene>
<dbReference type="RefSeq" id="WP_149568739.1">
    <property type="nucleotide sequence ID" value="NZ_CP035807.1"/>
</dbReference>
<dbReference type="InterPro" id="IPR013824">
    <property type="entry name" value="Topo_IA_cen_sub1"/>
</dbReference>
<feature type="region of interest" description="Interaction with DNA" evidence="10">
    <location>
        <begin position="170"/>
        <end position="175"/>
    </location>
</feature>
<dbReference type="AlphaFoldDB" id="A0A5C1QD62"/>
<dbReference type="PROSITE" id="PS52039">
    <property type="entry name" value="TOPO_IA_2"/>
    <property type="match status" value="1"/>
</dbReference>
<dbReference type="CDD" id="cd00186">
    <property type="entry name" value="TOP1Ac"/>
    <property type="match status" value="1"/>
</dbReference>
<dbReference type="PANTHER" id="PTHR42785">
    <property type="entry name" value="DNA TOPOISOMERASE, TYPE IA, CORE"/>
    <property type="match status" value="1"/>
</dbReference>
<dbReference type="SUPFAM" id="SSF56712">
    <property type="entry name" value="Prokaryotic type I DNA topoisomerase"/>
    <property type="match status" value="1"/>
</dbReference>
<feature type="site" description="Interaction with DNA" evidence="10">
    <location>
        <position position="36"/>
    </location>
</feature>
<keyword evidence="6" id="KW-0460">Magnesium</keyword>
<dbReference type="GO" id="GO:0003917">
    <property type="term" value="F:DNA topoisomerase type I (single strand cut, ATP-independent) activity"/>
    <property type="evidence" value="ECO:0007669"/>
    <property type="project" value="UniProtKB-UniRule"/>
</dbReference>
<feature type="site" description="Interaction with DNA" evidence="10">
    <location>
        <position position="146"/>
    </location>
</feature>
<dbReference type="SMART" id="SM00436">
    <property type="entry name" value="TOP1Bc"/>
    <property type="match status" value="1"/>
</dbReference>
<evidence type="ECO:0000313" key="13">
    <source>
        <dbReference type="EMBL" id="QEN05501.1"/>
    </source>
</evidence>
<evidence type="ECO:0000256" key="10">
    <source>
        <dbReference type="HAMAP-Rule" id="MF_00952"/>
    </source>
</evidence>
<feature type="site" description="Interaction with DNA" evidence="10">
    <location>
        <position position="499"/>
    </location>
</feature>
<feature type="site" description="Interaction with DNA" evidence="10">
    <location>
        <position position="147"/>
    </location>
</feature>
<keyword evidence="4" id="KW-0863">Zinc-finger</keyword>
<keyword evidence="3" id="KW-0479">Metal-binding</keyword>
<feature type="site" description="Interaction with DNA" evidence="10">
    <location>
        <position position="311"/>
    </location>
</feature>
<dbReference type="Gene3D" id="3.30.65.10">
    <property type="entry name" value="Bacterial Topoisomerase I, domain 1"/>
    <property type="match status" value="4"/>
</dbReference>
<dbReference type="InterPro" id="IPR005733">
    <property type="entry name" value="TopoI_bac-type"/>
</dbReference>
<dbReference type="GO" id="GO:0008270">
    <property type="term" value="F:zinc ion binding"/>
    <property type="evidence" value="ECO:0007669"/>
    <property type="project" value="UniProtKB-KW"/>
</dbReference>
<keyword evidence="9 10" id="KW-0413">Isomerase</keyword>
<evidence type="ECO:0000256" key="1">
    <source>
        <dbReference type="ARBA" id="ARBA00000213"/>
    </source>
</evidence>
<dbReference type="SMART" id="SM00437">
    <property type="entry name" value="TOP1Ac"/>
    <property type="match status" value="1"/>
</dbReference>
<dbReference type="Pfam" id="PF01131">
    <property type="entry name" value="Topoisom_bac"/>
    <property type="match status" value="1"/>
</dbReference>
<dbReference type="InterPro" id="IPR013825">
    <property type="entry name" value="Topo_IA_cen_sub2"/>
</dbReference>
<evidence type="ECO:0000256" key="5">
    <source>
        <dbReference type="ARBA" id="ARBA00022833"/>
    </source>
</evidence>
<comment type="caution">
    <text evidence="10">Lacks conserved residue(s) required for the propagation of feature annotation.</text>
</comment>
<dbReference type="HAMAP" id="MF_00952">
    <property type="entry name" value="Topoisom_1_prok"/>
    <property type="match status" value="1"/>
</dbReference>
<dbReference type="InterPro" id="IPR000380">
    <property type="entry name" value="Topo_IA"/>
</dbReference>
<dbReference type="GO" id="GO:0006265">
    <property type="term" value="P:DNA topological change"/>
    <property type="evidence" value="ECO:0007669"/>
    <property type="project" value="UniProtKB-UniRule"/>
</dbReference>
<dbReference type="PANTHER" id="PTHR42785:SF1">
    <property type="entry name" value="DNA TOPOISOMERASE"/>
    <property type="match status" value="1"/>
</dbReference>
<dbReference type="PRINTS" id="PR00417">
    <property type="entry name" value="PRTPISMRASEI"/>
</dbReference>
<dbReference type="OrthoDB" id="9804262at2"/>
<feature type="site" description="Interaction with DNA" evidence="10">
    <location>
        <position position="150"/>
    </location>
</feature>
<dbReference type="InterPro" id="IPR003601">
    <property type="entry name" value="Topo_IA_2"/>
</dbReference>
<comment type="catalytic activity">
    <reaction evidence="1 10">
        <text>ATP-independent breakage of single-stranded DNA, followed by passage and rejoining.</text>
        <dbReference type="EC" id="5.6.2.1"/>
    </reaction>
</comment>
<protein>
    <recommendedName>
        <fullName evidence="10">DNA topoisomerase 1</fullName>
        <ecNumber evidence="10">5.6.2.1</ecNumber>
    </recommendedName>
    <alternativeName>
        <fullName evidence="10">DNA topoisomerase I</fullName>
    </alternativeName>
</protein>